<comment type="caution">
    <text evidence="1">The sequence shown here is derived from an EMBL/GenBank/DDBJ whole genome shotgun (WGS) entry which is preliminary data.</text>
</comment>
<dbReference type="EMBL" id="CAJVPP010002215">
    <property type="protein sequence ID" value="CAG8592036.1"/>
    <property type="molecule type" value="Genomic_DNA"/>
</dbReference>
<keyword evidence="2" id="KW-1185">Reference proteome</keyword>
<reference evidence="1" key="1">
    <citation type="submission" date="2021-06" db="EMBL/GenBank/DDBJ databases">
        <authorList>
            <person name="Kallberg Y."/>
            <person name="Tangrot J."/>
            <person name="Rosling A."/>
        </authorList>
    </citation>
    <scope>NUCLEOTIDE SEQUENCE</scope>
    <source>
        <strain evidence="1">87-6 pot B 2015</strain>
    </source>
</reference>
<protein>
    <submittedName>
        <fullName evidence="1">4357_t:CDS:1</fullName>
    </submittedName>
</protein>
<dbReference type="AlphaFoldDB" id="A0A9N9C8K0"/>
<evidence type="ECO:0000313" key="2">
    <source>
        <dbReference type="Proteomes" id="UP000789375"/>
    </source>
</evidence>
<evidence type="ECO:0000313" key="1">
    <source>
        <dbReference type="EMBL" id="CAG8592036.1"/>
    </source>
</evidence>
<organism evidence="1 2">
    <name type="scientific">Funneliformis mosseae</name>
    <name type="common">Endomycorrhizal fungus</name>
    <name type="synonym">Glomus mosseae</name>
    <dbReference type="NCBI Taxonomy" id="27381"/>
    <lineage>
        <taxon>Eukaryota</taxon>
        <taxon>Fungi</taxon>
        <taxon>Fungi incertae sedis</taxon>
        <taxon>Mucoromycota</taxon>
        <taxon>Glomeromycotina</taxon>
        <taxon>Glomeromycetes</taxon>
        <taxon>Glomerales</taxon>
        <taxon>Glomeraceae</taxon>
        <taxon>Funneliformis</taxon>
    </lineage>
</organism>
<accession>A0A9N9C8K0</accession>
<proteinExistence type="predicted"/>
<name>A0A9N9C8K0_FUNMO</name>
<gene>
    <name evidence="1" type="ORF">FMOSSE_LOCUS8491</name>
</gene>
<dbReference type="Proteomes" id="UP000789375">
    <property type="component" value="Unassembled WGS sequence"/>
</dbReference>
<sequence>MDDIKSKDKYKEKALQYIKKEGSTRPLSFYELKRQLGNDVGILQELVAEDIILEQKVEINGLSSDTSFDVITLYFNKINKELQPKDNLTTTLKRKFPAEESNSQTDPKSVDLNSQIQSLRSRLCELNNIELNLKIQLRKFGHTKDVG</sequence>